<dbReference type="RefSeq" id="XP_002500096.1">
    <property type="nucleotide sequence ID" value="XM_002500050.1"/>
</dbReference>
<dbReference type="OMA" id="RIMVYNF"/>
<comment type="similarity">
    <text evidence="9">Belongs to the CFAP52 family.</text>
</comment>
<evidence type="ECO:0000256" key="2">
    <source>
        <dbReference type="ARBA" id="ARBA00004496"/>
    </source>
</evidence>
<sequence length="614" mass="65577">MGVLPLESVIGFDGKVNGGLVLHPDGRTLIYPLGATVVVKELGDTFAQTFLQGHTDEVSCLTVSPDGRFLASGQLSFMGFSADIIVWDMETRKAVHRMSLHKVKVQDLAFSPCGTYLASLGGQDDNSLVIWDVHSGNAICGTPVPGLTKCLSYFNVDSYKLATGGGQSLVVWDFDKPNRKLRPHKVNMGSLRRNAEYITVDDNDQQMFVGTSSGDVLKIALGACVYRQSGPYKSLVPKGVATNAISPTGDIVVGGGDGSVSVLDRESMKIIAVTKLASGVTSCVVAPGVHKDGGFGLYCGTDSCNIYYLKYSPTQGFLSELVQTCHSQAVNDVAFPKGYSEVFATAGSSDVRVWHVSEARELLRVSCPNVECKCVSFMPDGGSILSGWSDGKIRVFAPQTGRLMYTIHDAHKEVSAIVGSSCGGKIVSGGIEGFVRVWRIGPQSQTMLASMKEHKGPVNSLALRANDSECVSACSDGSAIIWDLATFHRRGELTANTFFKACAYHPDESQIVTTGTDRKVSWWEAFDGSAIRVVDGSETAEINSLDVSSDGTQVVTGGGDKDVKVWGYDEGACFHVGKGHSGAITKVKFTPDGQKIITVGSEGAIFIWQNMPLE</sequence>
<dbReference type="GO" id="GO:0031514">
    <property type="term" value="C:motile cilium"/>
    <property type="evidence" value="ECO:0007669"/>
    <property type="project" value="UniProtKB-SubCell"/>
</dbReference>
<feature type="repeat" description="WD" evidence="11">
    <location>
        <begin position="535"/>
        <end position="576"/>
    </location>
</feature>
<dbReference type="InterPro" id="IPR015943">
    <property type="entry name" value="WD40/YVTN_repeat-like_dom_sf"/>
</dbReference>
<proteinExistence type="inferred from homology"/>
<keyword evidence="5" id="KW-0677">Repeat</keyword>
<evidence type="ECO:0000256" key="4">
    <source>
        <dbReference type="ARBA" id="ARBA00022574"/>
    </source>
</evidence>
<name>C1DY30_MICCC</name>
<feature type="repeat" description="WD" evidence="11">
    <location>
        <begin position="451"/>
        <end position="486"/>
    </location>
</feature>
<feature type="repeat" description="WD" evidence="11">
    <location>
        <begin position="51"/>
        <end position="97"/>
    </location>
</feature>
<keyword evidence="13" id="KW-1185">Reference proteome</keyword>
<dbReference type="OrthoDB" id="6252103at2759"/>
<evidence type="ECO:0000313" key="12">
    <source>
        <dbReference type="EMBL" id="ACO61354.1"/>
    </source>
</evidence>
<dbReference type="AlphaFoldDB" id="C1DY30"/>
<accession>C1DY30</accession>
<dbReference type="eggNOG" id="KOG0266">
    <property type="taxonomic scope" value="Eukaryota"/>
</dbReference>
<keyword evidence="7" id="KW-0969">Cilium</keyword>
<dbReference type="PROSITE" id="PS50082">
    <property type="entry name" value="WD_REPEATS_2"/>
    <property type="match status" value="4"/>
</dbReference>
<evidence type="ECO:0000256" key="1">
    <source>
        <dbReference type="ARBA" id="ARBA00004230"/>
    </source>
</evidence>
<dbReference type="SUPFAM" id="SSF50978">
    <property type="entry name" value="WD40 repeat-like"/>
    <property type="match status" value="1"/>
</dbReference>
<dbReference type="InParanoid" id="C1DY30"/>
<evidence type="ECO:0000256" key="5">
    <source>
        <dbReference type="ARBA" id="ARBA00022737"/>
    </source>
</evidence>
<evidence type="ECO:0000313" key="13">
    <source>
        <dbReference type="Proteomes" id="UP000002009"/>
    </source>
</evidence>
<dbReference type="Gene3D" id="2.130.10.10">
    <property type="entry name" value="YVTN repeat-like/Quinoprotein amine dehydrogenase"/>
    <property type="match status" value="3"/>
</dbReference>
<dbReference type="STRING" id="296587.C1DY30"/>
<dbReference type="InterPro" id="IPR001680">
    <property type="entry name" value="WD40_rpt"/>
</dbReference>
<organism evidence="12 13">
    <name type="scientific">Micromonas commoda (strain RCC299 / NOUM17 / CCMP2709)</name>
    <name type="common">Picoplanktonic green alga</name>
    <dbReference type="NCBI Taxonomy" id="296587"/>
    <lineage>
        <taxon>Eukaryota</taxon>
        <taxon>Viridiplantae</taxon>
        <taxon>Chlorophyta</taxon>
        <taxon>Mamiellophyceae</taxon>
        <taxon>Mamiellales</taxon>
        <taxon>Mamiellaceae</taxon>
        <taxon>Micromonas</taxon>
    </lineage>
</organism>
<dbReference type="SMART" id="SM00320">
    <property type="entry name" value="WD40"/>
    <property type="match status" value="10"/>
</dbReference>
<evidence type="ECO:0000256" key="6">
    <source>
        <dbReference type="ARBA" id="ARBA00022846"/>
    </source>
</evidence>
<dbReference type="InterPro" id="IPR011047">
    <property type="entry name" value="Quinoprotein_ADH-like_sf"/>
</dbReference>
<evidence type="ECO:0000256" key="7">
    <source>
        <dbReference type="ARBA" id="ARBA00023069"/>
    </source>
</evidence>
<feature type="repeat" description="WD" evidence="11">
    <location>
        <begin position="577"/>
        <end position="609"/>
    </location>
</feature>
<keyword evidence="3" id="KW-0963">Cytoplasm</keyword>
<dbReference type="EMBL" id="CP001323">
    <property type="protein sequence ID" value="ACO61354.1"/>
    <property type="molecule type" value="Genomic_DNA"/>
</dbReference>
<dbReference type="PANTHER" id="PTHR13720:SF14">
    <property type="entry name" value="CILIA- AND FLAGELLA-ASSOCIATED PROTEIN 52"/>
    <property type="match status" value="1"/>
</dbReference>
<evidence type="ECO:0000256" key="11">
    <source>
        <dbReference type="PROSITE-ProRule" id="PRU00221"/>
    </source>
</evidence>
<keyword evidence="4 11" id="KW-0853">WD repeat</keyword>
<evidence type="ECO:0000256" key="10">
    <source>
        <dbReference type="ARBA" id="ARBA00029552"/>
    </source>
</evidence>
<protein>
    <recommendedName>
        <fullName evidence="10">Cilia- and flagella-associated protein 52</fullName>
    </recommendedName>
</protein>
<dbReference type="KEGG" id="mis:MICPUN_104754"/>
<dbReference type="PROSITE" id="PS50294">
    <property type="entry name" value="WD_REPEATS_REGION"/>
    <property type="match status" value="3"/>
</dbReference>
<gene>
    <name evidence="12" type="ORF">MICPUN_104754</name>
</gene>
<evidence type="ECO:0000256" key="3">
    <source>
        <dbReference type="ARBA" id="ARBA00022490"/>
    </source>
</evidence>
<dbReference type="PANTHER" id="PTHR13720">
    <property type="entry name" value="WD-40 REPEAT PROTEIN"/>
    <property type="match status" value="1"/>
</dbReference>
<dbReference type="GO" id="GO:0005930">
    <property type="term" value="C:axoneme"/>
    <property type="evidence" value="ECO:0007669"/>
    <property type="project" value="UniProtKB-ARBA"/>
</dbReference>
<dbReference type="Proteomes" id="UP000002009">
    <property type="component" value="Chromosome 2"/>
</dbReference>
<dbReference type="SUPFAM" id="SSF50998">
    <property type="entry name" value="Quinoprotein alcohol dehydrogenase-like"/>
    <property type="match status" value="1"/>
</dbReference>
<keyword evidence="8" id="KW-0966">Cell projection</keyword>
<dbReference type="GeneID" id="8240812"/>
<evidence type="ECO:0000256" key="9">
    <source>
        <dbReference type="ARBA" id="ARBA00029456"/>
    </source>
</evidence>
<comment type="subcellular location">
    <subcellularLocation>
        <location evidence="1">Cell projection</location>
        <location evidence="1">Cilium</location>
        <location evidence="1">Flagellum</location>
    </subcellularLocation>
    <subcellularLocation>
        <location evidence="2">Cytoplasm</location>
    </subcellularLocation>
</comment>
<keyword evidence="6" id="KW-0282">Flagellum</keyword>
<dbReference type="InterPro" id="IPR050630">
    <property type="entry name" value="WD_repeat_EMAP"/>
</dbReference>
<evidence type="ECO:0000256" key="8">
    <source>
        <dbReference type="ARBA" id="ARBA00023273"/>
    </source>
</evidence>
<reference evidence="12 13" key="1">
    <citation type="journal article" date="2009" name="Science">
        <title>Green evolution and dynamic adaptations revealed by genomes of the marine picoeukaryotes Micromonas.</title>
        <authorList>
            <person name="Worden A.Z."/>
            <person name="Lee J.H."/>
            <person name="Mock T."/>
            <person name="Rouze P."/>
            <person name="Simmons M.P."/>
            <person name="Aerts A.L."/>
            <person name="Allen A.E."/>
            <person name="Cuvelier M.L."/>
            <person name="Derelle E."/>
            <person name="Everett M.V."/>
            <person name="Foulon E."/>
            <person name="Grimwood J."/>
            <person name="Gundlach H."/>
            <person name="Henrissat B."/>
            <person name="Napoli C."/>
            <person name="McDonald S.M."/>
            <person name="Parker M.S."/>
            <person name="Rombauts S."/>
            <person name="Salamov A."/>
            <person name="Von Dassow P."/>
            <person name="Badger J.H."/>
            <person name="Coutinho P.M."/>
            <person name="Demir E."/>
            <person name="Dubchak I."/>
            <person name="Gentemann C."/>
            <person name="Eikrem W."/>
            <person name="Gready J.E."/>
            <person name="John U."/>
            <person name="Lanier W."/>
            <person name="Lindquist E.A."/>
            <person name="Lucas S."/>
            <person name="Mayer K.F."/>
            <person name="Moreau H."/>
            <person name="Not F."/>
            <person name="Otillar R."/>
            <person name="Panaud O."/>
            <person name="Pangilinan J."/>
            <person name="Paulsen I."/>
            <person name="Piegu B."/>
            <person name="Poliakov A."/>
            <person name="Robbens S."/>
            <person name="Schmutz J."/>
            <person name="Toulza E."/>
            <person name="Wyss T."/>
            <person name="Zelensky A."/>
            <person name="Zhou K."/>
            <person name="Armbrust E.V."/>
            <person name="Bhattacharya D."/>
            <person name="Goodenough U.W."/>
            <person name="Van de Peer Y."/>
            <person name="Grigoriev I.V."/>
        </authorList>
    </citation>
    <scope>NUCLEOTIDE SEQUENCE [LARGE SCALE GENOMIC DNA]</scope>
    <source>
        <strain evidence="13">RCC299 / NOUM17</strain>
    </source>
</reference>
<dbReference type="PROSITE" id="PS00678">
    <property type="entry name" value="WD_REPEATS_1"/>
    <property type="match status" value="1"/>
</dbReference>
<dbReference type="InterPro" id="IPR036322">
    <property type="entry name" value="WD40_repeat_dom_sf"/>
</dbReference>
<dbReference type="FunFam" id="2.130.10.10:FF:001320">
    <property type="entry name" value="Predicted protein"/>
    <property type="match status" value="1"/>
</dbReference>
<dbReference type="InterPro" id="IPR019775">
    <property type="entry name" value="WD40_repeat_CS"/>
</dbReference>
<dbReference type="FunFam" id="2.130.10.10:FF:000207">
    <property type="entry name" value="Cilia- and flagella-associated protein 52"/>
    <property type="match status" value="1"/>
</dbReference>
<dbReference type="Pfam" id="PF00400">
    <property type="entry name" value="WD40"/>
    <property type="match status" value="8"/>
</dbReference>